<reference evidence="5" key="1">
    <citation type="submission" date="2023-05" db="EMBL/GenBank/DDBJ databases">
        <title>Nepenthes gracilis genome sequencing.</title>
        <authorList>
            <person name="Fukushima K."/>
        </authorList>
    </citation>
    <scope>NUCLEOTIDE SEQUENCE</scope>
    <source>
        <strain evidence="5">SING2019-196</strain>
    </source>
</reference>
<feature type="transmembrane region" description="Helical" evidence="3">
    <location>
        <begin position="43"/>
        <end position="63"/>
    </location>
</feature>
<dbReference type="GO" id="GO:0009922">
    <property type="term" value="F:fatty acid elongase activity"/>
    <property type="evidence" value="ECO:0007669"/>
    <property type="project" value="UniProtKB-EC"/>
</dbReference>
<evidence type="ECO:0000313" key="6">
    <source>
        <dbReference type="Proteomes" id="UP001279734"/>
    </source>
</evidence>
<accession>A0AAD3TFW4</accession>
<dbReference type="PANTHER" id="PTHR31561">
    <property type="entry name" value="3-KETOACYL-COA SYNTHASE"/>
    <property type="match status" value="1"/>
</dbReference>
<keyword evidence="1" id="KW-0808">Transferase</keyword>
<sequence>MAEEKSHSPERMPLSSAEGVSARNNKLWNLQAWLKLKYVKLGYHYLISNAAYLVLVSLLAASYGSLRNLSVHDVIRLWELIKFNGVTVFLSLSLVVFTATVYFVSRPRKVYLVNFSCYRPDSSLKTPRELFVDRTMKAEIFTSENVAFQRRS</sequence>
<keyword evidence="3" id="KW-1133">Transmembrane helix</keyword>
<evidence type="ECO:0000256" key="2">
    <source>
        <dbReference type="ARBA" id="ARBA00047375"/>
    </source>
</evidence>
<evidence type="ECO:0000256" key="1">
    <source>
        <dbReference type="ARBA" id="ARBA00023315"/>
    </source>
</evidence>
<evidence type="ECO:0000259" key="4">
    <source>
        <dbReference type="Pfam" id="PF08392"/>
    </source>
</evidence>
<comment type="caution">
    <text evidence="5">The sequence shown here is derived from an EMBL/GenBank/DDBJ whole genome shotgun (WGS) entry which is preliminary data.</text>
</comment>
<name>A0AAD3TFW4_NEPGR</name>
<keyword evidence="3" id="KW-0812">Transmembrane</keyword>
<keyword evidence="1" id="KW-0012">Acyltransferase</keyword>
<feature type="transmembrane region" description="Helical" evidence="3">
    <location>
        <begin position="83"/>
        <end position="104"/>
    </location>
</feature>
<protein>
    <recommendedName>
        <fullName evidence="4">FAE domain-containing protein</fullName>
    </recommendedName>
</protein>
<keyword evidence="3" id="KW-0472">Membrane</keyword>
<organism evidence="5 6">
    <name type="scientific">Nepenthes gracilis</name>
    <name type="common">Slender pitcher plant</name>
    <dbReference type="NCBI Taxonomy" id="150966"/>
    <lineage>
        <taxon>Eukaryota</taxon>
        <taxon>Viridiplantae</taxon>
        <taxon>Streptophyta</taxon>
        <taxon>Embryophyta</taxon>
        <taxon>Tracheophyta</taxon>
        <taxon>Spermatophyta</taxon>
        <taxon>Magnoliopsida</taxon>
        <taxon>eudicotyledons</taxon>
        <taxon>Gunneridae</taxon>
        <taxon>Pentapetalae</taxon>
        <taxon>Caryophyllales</taxon>
        <taxon>Nepenthaceae</taxon>
        <taxon>Nepenthes</taxon>
    </lineage>
</organism>
<keyword evidence="6" id="KW-1185">Reference proteome</keyword>
<dbReference type="Proteomes" id="UP001279734">
    <property type="component" value="Unassembled WGS sequence"/>
</dbReference>
<dbReference type="GO" id="GO:0016020">
    <property type="term" value="C:membrane"/>
    <property type="evidence" value="ECO:0007669"/>
    <property type="project" value="InterPro"/>
</dbReference>
<dbReference type="InterPro" id="IPR013601">
    <property type="entry name" value="FAE1_typ3_polyketide_synth"/>
</dbReference>
<dbReference type="InterPro" id="IPR012392">
    <property type="entry name" value="3-ktacl-CoA_syn"/>
</dbReference>
<evidence type="ECO:0000313" key="5">
    <source>
        <dbReference type="EMBL" id="GMH29238.1"/>
    </source>
</evidence>
<comment type="catalytic activity">
    <reaction evidence="2">
        <text>a very-long-chain acyl-CoA + malonyl-CoA + H(+) = a very-long-chain 3-oxoacyl-CoA + CO2 + CoA</text>
        <dbReference type="Rhea" id="RHEA:32727"/>
        <dbReference type="ChEBI" id="CHEBI:15378"/>
        <dbReference type="ChEBI" id="CHEBI:16526"/>
        <dbReference type="ChEBI" id="CHEBI:57287"/>
        <dbReference type="ChEBI" id="CHEBI:57384"/>
        <dbReference type="ChEBI" id="CHEBI:90725"/>
        <dbReference type="ChEBI" id="CHEBI:90736"/>
        <dbReference type="EC" id="2.3.1.199"/>
    </reaction>
</comment>
<proteinExistence type="predicted"/>
<evidence type="ECO:0000256" key="3">
    <source>
        <dbReference type="SAM" id="Phobius"/>
    </source>
</evidence>
<dbReference type="Pfam" id="PF08392">
    <property type="entry name" value="FAE1_CUT1_RppA"/>
    <property type="match status" value="1"/>
</dbReference>
<feature type="domain" description="FAE" evidence="4">
    <location>
        <begin position="102"/>
        <end position="151"/>
    </location>
</feature>
<dbReference type="GO" id="GO:0006633">
    <property type="term" value="P:fatty acid biosynthetic process"/>
    <property type="evidence" value="ECO:0007669"/>
    <property type="project" value="InterPro"/>
</dbReference>
<dbReference type="EMBL" id="BSYO01000036">
    <property type="protein sequence ID" value="GMH29238.1"/>
    <property type="molecule type" value="Genomic_DNA"/>
</dbReference>
<gene>
    <name evidence="5" type="ORF">Nepgr_031081</name>
</gene>
<dbReference type="AlphaFoldDB" id="A0AAD3TFW4"/>